<proteinExistence type="inferred from homology"/>
<comment type="similarity">
    <text evidence="7">Belongs to the exbB/tolQ family.</text>
</comment>
<accession>A0A916XQG7</accession>
<evidence type="ECO:0000256" key="4">
    <source>
        <dbReference type="ARBA" id="ARBA00022779"/>
    </source>
</evidence>
<evidence type="ECO:0000313" key="12">
    <source>
        <dbReference type="Proteomes" id="UP000637423"/>
    </source>
</evidence>
<dbReference type="GO" id="GO:0071978">
    <property type="term" value="P:bacterial-type flagellum-dependent swarming motility"/>
    <property type="evidence" value="ECO:0007669"/>
    <property type="project" value="InterPro"/>
</dbReference>
<evidence type="ECO:0000256" key="3">
    <source>
        <dbReference type="ARBA" id="ARBA00022692"/>
    </source>
</evidence>
<keyword evidence="11" id="KW-0969">Cilium</keyword>
<feature type="domain" description="Motility protein A N-terminal" evidence="10">
    <location>
        <begin position="6"/>
        <end position="80"/>
    </location>
</feature>
<keyword evidence="4" id="KW-0283">Flagellar rotation</keyword>
<reference evidence="11" key="1">
    <citation type="journal article" date="2014" name="Int. J. Syst. Evol. Microbiol.">
        <title>Complete genome sequence of Corynebacterium casei LMG S-19264T (=DSM 44701T), isolated from a smear-ripened cheese.</title>
        <authorList>
            <consortium name="US DOE Joint Genome Institute (JGI-PGF)"/>
            <person name="Walter F."/>
            <person name="Albersmeier A."/>
            <person name="Kalinowski J."/>
            <person name="Ruckert C."/>
        </authorList>
    </citation>
    <scope>NUCLEOTIDE SEQUENCE</scope>
    <source>
        <strain evidence="11">CGMCC 1.10998</strain>
    </source>
</reference>
<dbReference type="Pfam" id="PF20560">
    <property type="entry name" value="MotA_N"/>
    <property type="match status" value="1"/>
</dbReference>
<dbReference type="PANTHER" id="PTHR30433:SF3">
    <property type="entry name" value="MOTILITY PROTEIN A"/>
    <property type="match status" value="1"/>
</dbReference>
<dbReference type="NCBIfam" id="NF006583">
    <property type="entry name" value="PRK09109.1"/>
    <property type="match status" value="1"/>
</dbReference>
<dbReference type="InterPro" id="IPR047055">
    <property type="entry name" value="MotA-like"/>
</dbReference>
<gene>
    <name evidence="11" type="primary">motA-1</name>
    <name evidence="11" type="ORF">GCM10011396_44450</name>
</gene>
<feature type="transmembrane region" description="Helical" evidence="8">
    <location>
        <begin position="181"/>
        <end position="203"/>
    </location>
</feature>
<keyword evidence="11" id="KW-0282">Flagellum</keyword>
<dbReference type="AlphaFoldDB" id="A0A916XQG7"/>
<dbReference type="GO" id="GO:0015031">
    <property type="term" value="P:protein transport"/>
    <property type="evidence" value="ECO:0007669"/>
    <property type="project" value="UniProtKB-KW"/>
</dbReference>
<evidence type="ECO:0000313" key="11">
    <source>
        <dbReference type="EMBL" id="GGC92283.1"/>
    </source>
</evidence>
<dbReference type="RefSeq" id="WP_188568314.1">
    <property type="nucleotide sequence ID" value="NZ_BMED01000005.1"/>
</dbReference>
<feature type="transmembrane region" description="Helical" evidence="8">
    <location>
        <begin position="149"/>
        <end position="169"/>
    </location>
</feature>
<dbReference type="GO" id="GO:0006935">
    <property type="term" value="P:chemotaxis"/>
    <property type="evidence" value="ECO:0007669"/>
    <property type="project" value="InterPro"/>
</dbReference>
<keyword evidence="7" id="KW-0653">Protein transport</keyword>
<keyword evidence="5 8" id="KW-1133">Transmembrane helix</keyword>
<comment type="subcellular location">
    <subcellularLocation>
        <location evidence="1">Cell membrane</location>
        <topology evidence="1">Multi-pass membrane protein</topology>
    </subcellularLocation>
    <subcellularLocation>
        <location evidence="7">Membrane</location>
        <topology evidence="7">Multi-pass membrane protein</topology>
    </subcellularLocation>
</comment>
<dbReference type="GO" id="GO:0005886">
    <property type="term" value="C:plasma membrane"/>
    <property type="evidence" value="ECO:0007669"/>
    <property type="project" value="UniProtKB-SubCell"/>
</dbReference>
<keyword evidence="11" id="KW-0966">Cell projection</keyword>
<evidence type="ECO:0000256" key="8">
    <source>
        <dbReference type="SAM" id="Phobius"/>
    </source>
</evidence>
<dbReference type="PANTHER" id="PTHR30433">
    <property type="entry name" value="CHEMOTAXIS PROTEIN MOTA"/>
    <property type="match status" value="1"/>
</dbReference>
<keyword evidence="3 8" id="KW-0812">Transmembrane</keyword>
<evidence type="ECO:0000256" key="1">
    <source>
        <dbReference type="ARBA" id="ARBA00004651"/>
    </source>
</evidence>
<name>A0A916XQG7_9BURK</name>
<evidence type="ECO:0000256" key="2">
    <source>
        <dbReference type="ARBA" id="ARBA00022475"/>
    </source>
</evidence>
<comment type="caution">
    <text evidence="11">The sequence shown here is derived from an EMBL/GenBank/DDBJ whole genome shotgun (WGS) entry which is preliminary data.</text>
</comment>
<keyword evidence="2" id="KW-1003">Cell membrane</keyword>
<evidence type="ECO:0000256" key="7">
    <source>
        <dbReference type="RuleBase" id="RU004057"/>
    </source>
</evidence>
<dbReference type="InterPro" id="IPR046786">
    <property type="entry name" value="MotA_N"/>
</dbReference>
<feature type="domain" description="MotA/TolQ/ExbB proton channel" evidence="9">
    <location>
        <begin position="102"/>
        <end position="220"/>
    </location>
</feature>
<dbReference type="EMBL" id="BMED01000005">
    <property type="protein sequence ID" value="GGC92283.1"/>
    <property type="molecule type" value="Genomic_DNA"/>
</dbReference>
<dbReference type="InterPro" id="IPR002898">
    <property type="entry name" value="MotA_ExbB_proton_chnl"/>
</dbReference>
<keyword evidence="7" id="KW-0813">Transport</keyword>
<evidence type="ECO:0000256" key="6">
    <source>
        <dbReference type="ARBA" id="ARBA00023136"/>
    </source>
</evidence>
<dbReference type="Pfam" id="PF01618">
    <property type="entry name" value="MotA_ExbB"/>
    <property type="match status" value="1"/>
</dbReference>
<dbReference type="Proteomes" id="UP000637423">
    <property type="component" value="Unassembled WGS sequence"/>
</dbReference>
<keyword evidence="6 8" id="KW-0472">Membrane</keyword>
<protein>
    <submittedName>
        <fullName evidence="11">Flagellar motor protein</fullName>
    </submittedName>
</protein>
<evidence type="ECO:0000259" key="10">
    <source>
        <dbReference type="Pfam" id="PF20560"/>
    </source>
</evidence>
<reference evidence="11" key="2">
    <citation type="submission" date="2020-09" db="EMBL/GenBank/DDBJ databases">
        <authorList>
            <person name="Sun Q."/>
            <person name="Zhou Y."/>
        </authorList>
    </citation>
    <scope>NUCLEOTIDE SEQUENCE</scope>
    <source>
        <strain evidence="11">CGMCC 1.10998</strain>
    </source>
</reference>
<evidence type="ECO:0000259" key="9">
    <source>
        <dbReference type="Pfam" id="PF01618"/>
    </source>
</evidence>
<evidence type="ECO:0000256" key="5">
    <source>
        <dbReference type="ARBA" id="ARBA00022989"/>
    </source>
</evidence>
<organism evidence="11 12">
    <name type="scientific">Undibacterium terreum</name>
    <dbReference type="NCBI Taxonomy" id="1224302"/>
    <lineage>
        <taxon>Bacteria</taxon>
        <taxon>Pseudomonadati</taxon>
        <taxon>Pseudomonadota</taxon>
        <taxon>Betaproteobacteria</taxon>
        <taxon>Burkholderiales</taxon>
        <taxon>Oxalobacteraceae</taxon>
        <taxon>Undibacterium</taxon>
    </lineage>
</organism>
<keyword evidence="12" id="KW-1185">Reference proteome</keyword>
<feature type="transmembrane region" description="Helical" evidence="8">
    <location>
        <begin position="29"/>
        <end position="49"/>
    </location>
</feature>
<sequence>MDWSSLVGLLLVVVGILFGQVLEGGRISSLVQPAAFVIVVVATIGAVMLQSRMPVFIRGVRMLKWIINSPEDNTKKTIQDAMVWSSVARREGFLSLERYMQSSKDPFIAKGLRLVIDGIDPSRLKDILDVDISLYEMEQRQAVKIWESAGGYSPTIGILGAVLGLIHVMENLTDPSKLGSGIAVAFVATIYGVGLANLFFLPVSNKLKEIISREVIRREMLADIFFSIALGDSTRLVEERLSNHRQATA</sequence>